<proteinExistence type="predicted"/>
<gene>
    <name evidence="1" type="ORF">AABB29_01245</name>
</gene>
<name>A0ABZ2V7S6_9RHOB</name>
<protein>
    <submittedName>
        <fullName evidence="1">DUF3833 domain-containing protein</fullName>
    </submittedName>
</protein>
<organism evidence="1 2">
    <name type="scientific">Yoonia phaeophyticola</name>
    <dbReference type="NCBI Taxonomy" id="3137369"/>
    <lineage>
        <taxon>Bacteria</taxon>
        <taxon>Pseudomonadati</taxon>
        <taxon>Pseudomonadota</taxon>
        <taxon>Alphaproteobacteria</taxon>
        <taxon>Rhodobacterales</taxon>
        <taxon>Paracoccaceae</taxon>
        <taxon>Yoonia</taxon>
    </lineage>
</organism>
<dbReference type="Proteomes" id="UP001440612">
    <property type="component" value="Chromosome"/>
</dbReference>
<dbReference type="InterPro" id="IPR024409">
    <property type="entry name" value="DUF3833"/>
</dbReference>
<dbReference type="RefSeq" id="WP_341367428.1">
    <property type="nucleotide sequence ID" value="NZ_CP150951.2"/>
</dbReference>
<reference evidence="2" key="1">
    <citation type="submission" date="2024-04" db="EMBL/GenBank/DDBJ databases">
        <title>Phylogenomic analyses of a clade within the roseobacter group suggest taxonomic reassignments of species of the genera Aestuariivita, Citreicella, Loktanella, Nautella, Pelagibaca, Ruegeria, Thalassobius, Thiobacimonas and Tropicibacter, and the proposal o.</title>
        <authorList>
            <person name="Jeon C.O."/>
        </authorList>
    </citation>
    <scope>NUCLEOTIDE SEQUENCE [LARGE SCALE GENOMIC DNA]</scope>
    <source>
        <strain evidence="2">BS5-3</strain>
    </source>
</reference>
<evidence type="ECO:0000313" key="1">
    <source>
        <dbReference type="EMBL" id="WZC49318.1"/>
    </source>
</evidence>
<evidence type="ECO:0000313" key="2">
    <source>
        <dbReference type="Proteomes" id="UP001440612"/>
    </source>
</evidence>
<accession>A0ABZ2V7S6</accession>
<dbReference type="Pfam" id="PF12915">
    <property type="entry name" value="DUF3833"/>
    <property type="match status" value="1"/>
</dbReference>
<sequence>MSVLTYILIGAALMGLAFFLKIRFASFGAQTPDDYADGPTFDIRERFNGPIQCEGVIYGPTGRVSSRFVADFEASWEGNIGTMVEKFHYDSGQVQDRVWTLTLGNDGRIRAEAPDLVAPGHGQQSGSAVLLKYRIKLTSEAGGHALDVTDWMYLMANGSIMNRSQFRKFGIKVAELVATMRPKDKTYAGE</sequence>
<dbReference type="EMBL" id="CP150951">
    <property type="protein sequence ID" value="WZC49318.1"/>
    <property type="molecule type" value="Genomic_DNA"/>
</dbReference>
<keyword evidence="2" id="KW-1185">Reference proteome</keyword>